<feature type="compositionally biased region" description="Basic and acidic residues" evidence="3">
    <location>
        <begin position="156"/>
        <end position="175"/>
    </location>
</feature>
<evidence type="ECO:0000259" key="5">
    <source>
        <dbReference type="Pfam" id="PF14160"/>
    </source>
</evidence>
<dbReference type="InterPro" id="IPR036259">
    <property type="entry name" value="MFS_trans_sf"/>
</dbReference>
<dbReference type="GO" id="GO:0015293">
    <property type="term" value="F:symporter activity"/>
    <property type="evidence" value="ECO:0007669"/>
    <property type="project" value="InterPro"/>
</dbReference>
<feature type="region of interest" description="Disordered" evidence="3">
    <location>
        <begin position="244"/>
        <end position="319"/>
    </location>
</feature>
<evidence type="ECO:0000256" key="4">
    <source>
        <dbReference type="SAM" id="Phobius"/>
    </source>
</evidence>
<name>A0A8S4BU62_9TELE</name>
<feature type="transmembrane region" description="Helical" evidence="4">
    <location>
        <begin position="587"/>
        <end position="607"/>
    </location>
</feature>
<comment type="similarity">
    <text evidence="2">Belongs to the major facilitator superfamily.</text>
</comment>
<feature type="transmembrane region" description="Helical" evidence="4">
    <location>
        <begin position="806"/>
        <end position="824"/>
    </location>
</feature>
<organism evidence="7 8">
    <name type="scientific">Menidia menidia</name>
    <name type="common">Atlantic silverside</name>
    <dbReference type="NCBI Taxonomy" id="238744"/>
    <lineage>
        <taxon>Eukaryota</taxon>
        <taxon>Metazoa</taxon>
        <taxon>Chordata</taxon>
        <taxon>Craniata</taxon>
        <taxon>Vertebrata</taxon>
        <taxon>Euteleostomi</taxon>
        <taxon>Actinopterygii</taxon>
        <taxon>Neopterygii</taxon>
        <taxon>Teleostei</taxon>
        <taxon>Neoteleostei</taxon>
        <taxon>Acanthomorphata</taxon>
        <taxon>Ovalentaria</taxon>
        <taxon>Atherinomorphae</taxon>
        <taxon>Atheriniformes</taxon>
        <taxon>Atherinopsidae</taxon>
        <taxon>Menidiinae</taxon>
        <taxon>Menidia</taxon>
    </lineage>
</organism>
<evidence type="ECO:0000256" key="2">
    <source>
        <dbReference type="ARBA" id="ARBA00008335"/>
    </source>
</evidence>
<dbReference type="Gene3D" id="1.20.1250.20">
    <property type="entry name" value="MFS general substrate transporter like domains"/>
    <property type="match status" value="2"/>
</dbReference>
<feature type="transmembrane region" description="Helical" evidence="4">
    <location>
        <begin position="836"/>
        <end position="854"/>
    </location>
</feature>
<feature type="compositionally biased region" description="Polar residues" evidence="3">
    <location>
        <begin position="1"/>
        <end position="11"/>
    </location>
</feature>
<feature type="transmembrane region" description="Helical" evidence="4">
    <location>
        <begin position="903"/>
        <end position="923"/>
    </location>
</feature>
<dbReference type="InterPro" id="IPR039672">
    <property type="entry name" value="MFS_2"/>
</dbReference>
<evidence type="ECO:0000313" key="7">
    <source>
        <dbReference type="EMBL" id="CAG6021781.1"/>
    </source>
</evidence>
<keyword evidence="4" id="KW-0812">Transmembrane</keyword>
<dbReference type="PANTHER" id="PTHR11328:SF44">
    <property type="entry name" value="SODIUM-DEPENDENT LYSOPHOSPHATIDYLCHOLINE SYMPORTER 1-B"/>
    <property type="match status" value="1"/>
</dbReference>
<dbReference type="GO" id="GO:0005886">
    <property type="term" value="C:plasma membrane"/>
    <property type="evidence" value="ECO:0007669"/>
    <property type="project" value="TreeGrafter"/>
</dbReference>
<evidence type="ECO:0000256" key="1">
    <source>
        <dbReference type="ARBA" id="ARBA00004141"/>
    </source>
</evidence>
<feature type="compositionally biased region" description="Polar residues" evidence="3">
    <location>
        <begin position="1014"/>
        <end position="1030"/>
    </location>
</feature>
<dbReference type="GO" id="GO:0008643">
    <property type="term" value="P:carbohydrate transport"/>
    <property type="evidence" value="ECO:0007669"/>
    <property type="project" value="InterPro"/>
</dbReference>
<dbReference type="InterPro" id="IPR025739">
    <property type="entry name" value="FAM110_N"/>
</dbReference>
<feature type="compositionally biased region" description="Low complexity" evidence="3">
    <location>
        <begin position="178"/>
        <end position="194"/>
    </location>
</feature>
<dbReference type="InterPro" id="IPR025741">
    <property type="entry name" value="FAM110_C"/>
</dbReference>
<reference evidence="7" key="1">
    <citation type="submission" date="2021-05" db="EMBL/GenBank/DDBJ databases">
        <authorList>
            <person name="Tigano A."/>
        </authorList>
    </citation>
    <scope>NUCLEOTIDE SEQUENCE</scope>
</reference>
<dbReference type="Proteomes" id="UP000677803">
    <property type="component" value="Unassembled WGS sequence"/>
</dbReference>
<dbReference type="Pfam" id="PF14160">
    <property type="entry name" value="FAM110_C"/>
    <property type="match status" value="1"/>
</dbReference>
<feature type="domain" description="Centrosome-associated FAM110 C-terminal" evidence="5">
    <location>
        <begin position="305"/>
        <end position="414"/>
    </location>
</feature>
<keyword evidence="4" id="KW-1133">Transmembrane helix</keyword>
<feature type="region of interest" description="Disordered" evidence="3">
    <location>
        <begin position="1014"/>
        <end position="1036"/>
    </location>
</feature>
<feature type="transmembrane region" description="Helical" evidence="4">
    <location>
        <begin position="530"/>
        <end position="547"/>
    </location>
</feature>
<dbReference type="AlphaFoldDB" id="A0A8S4BU62"/>
<dbReference type="Pfam" id="PF13347">
    <property type="entry name" value="MFS_2"/>
    <property type="match status" value="1"/>
</dbReference>
<feature type="transmembrane region" description="Helical" evidence="4">
    <location>
        <begin position="659"/>
        <end position="679"/>
    </location>
</feature>
<dbReference type="PANTHER" id="PTHR11328">
    <property type="entry name" value="MAJOR FACILITATOR SUPERFAMILY DOMAIN-CONTAINING PROTEIN"/>
    <property type="match status" value="1"/>
</dbReference>
<accession>A0A8S4BU62</accession>
<feature type="domain" description="Centrosome-associated FAM110 N-terminal" evidence="6">
    <location>
        <begin position="16"/>
        <end position="99"/>
    </location>
</feature>
<feature type="compositionally biased region" description="Pro residues" evidence="3">
    <location>
        <begin position="262"/>
        <end position="292"/>
    </location>
</feature>
<feature type="transmembrane region" description="Helical" evidence="4">
    <location>
        <begin position="774"/>
        <end position="794"/>
    </location>
</feature>
<evidence type="ECO:0000259" key="6">
    <source>
        <dbReference type="Pfam" id="PF14161"/>
    </source>
</evidence>
<feature type="transmembrane region" description="Helical" evidence="4">
    <location>
        <begin position="718"/>
        <end position="741"/>
    </location>
</feature>
<feature type="compositionally biased region" description="Acidic residues" evidence="3">
    <location>
        <begin position="372"/>
        <end position="383"/>
    </location>
</feature>
<keyword evidence="4" id="KW-0472">Membrane</keyword>
<feature type="transmembrane region" description="Helical" evidence="4">
    <location>
        <begin position="943"/>
        <end position="969"/>
    </location>
</feature>
<comment type="caution">
    <text evidence="7">The sequence shown here is derived from an EMBL/GenBank/DDBJ whole genome shotgun (WGS) entry which is preliminary data.</text>
</comment>
<evidence type="ECO:0000256" key="3">
    <source>
        <dbReference type="SAM" id="MobiDB-lite"/>
    </source>
</evidence>
<dbReference type="EMBL" id="CAJRST010041110">
    <property type="protein sequence ID" value="CAG6021781.1"/>
    <property type="molecule type" value="Genomic_DNA"/>
</dbReference>
<gene>
    <name evidence="7" type="ORF">MMEN_LOCUS21972</name>
</gene>
<feature type="region of interest" description="Disordered" evidence="3">
    <location>
        <begin position="65"/>
        <end position="223"/>
    </location>
</feature>
<protein>
    <submittedName>
        <fullName evidence="7">(Atlantic silverside) hypothetical protein</fullName>
    </submittedName>
</protein>
<evidence type="ECO:0000313" key="8">
    <source>
        <dbReference type="Proteomes" id="UP000677803"/>
    </source>
</evidence>
<feature type="transmembrane region" description="Helical" evidence="4">
    <location>
        <begin position="860"/>
        <end position="883"/>
    </location>
</feature>
<feature type="transmembrane region" description="Helical" evidence="4">
    <location>
        <begin position="619"/>
        <end position="638"/>
    </location>
</feature>
<comment type="subcellular location">
    <subcellularLocation>
        <location evidence="1">Membrane</location>
        <topology evidence="1">Multi-pass membrane protein</topology>
    </subcellularLocation>
</comment>
<keyword evidence="8" id="KW-1185">Reference proteome</keyword>
<proteinExistence type="inferred from homology"/>
<sequence length="1121" mass="120824">MPMETFQSSARQPARAALVVSPPRLRPKGPVGPDFYRRIPAAAYGPKQSAVERLEADKSKYVKSQVALSRQRPVGPPEVLKPLLSPNTPLRPTRKTPAQARAKQEGVQLDLEHLSNLISDVANGPQPGAAPGWKDGQAPEWTARTQPPPSKSSPRQIKEKPPPPPRPDRPKERLKACGPAAVDGPSSPGAAAAGTVRRVDVMPQTGPGRAAGRPPQFMRPPLRPMPLHSKVLFHQTVSNLRVFQPRAAPGPSPLKPVAVPSKPDPAAAPPPPGAAAPAPVPPSLPAIPPPSPAITRLSSSSSKKRRSLTRSKSDMSDRYSRAGTELERFFNLCGLDPADLQDLTGSSSDIVSLARFRSVSAPGSECAGSDREGEDEEEEEEEVAGNAAGRVPYGISVIERNARVIKWLYGLRQAKDSPTKSTHLNGHRLHYVAAHSIVLFLLMGSEGMEAQPHALTGSCGRSTCGSPESFSPSHPTMTCFGNFTNQLQRVRNLLWKQNEEPCGGGQPTGSAGIPVVRKVCYAVGGVPCQMAAAAIGISLQIFLLDVVKMEAMYVSMILFASRAWDAVTDPLVGYLASRSNWTPIGKLTPWLVISTPFAVLSYAMLWFVPTDSMSEAGCVLWFLMAACLFETLMSCYNVPYLSLNMFLGGHQRDRDSATAYRMTVEMLAMLLASVIQGQVVSVYGREKQEACEQLDQAASAPPGTSSPQTVSLQETQKAFLSSALAMGSLFFLCSLVLFFGVREQKAPVCSDDKRQPSYLSSLKMLICHIPYQRLVLGFVFSVLGFQMSLGNFALFCSEAAGLGSQFQLLLLVLLVSASLAVPLWQMVLLRIGKKTTLFVGLSLFIPAAIVVACFPSNLPVFMTMCVLMGFSIATMFLLPWSMLPDVVDDFALKHPSCKDLEPLFFSGYAFCSKLAGGLSVGLSTMTLQIAGYKAGACNHGDGVAIALIVLFAPVPIVLLLIGMVFFCTYPVNERQRLQLQEQLHSEVPPTSSPVPEECLEPAILQESTVAVVSASDSNPKTSSLNKSHSFPRSYRHHKNGSLKYSIRSNGSLKDSIRSTVSHIPFGENCTSSPHVVSERNPKPQRQSLKGPSAEGAPGVHLSGNPADSCKRSQVRSRVSWV</sequence>
<feature type="region of interest" description="Disordered" evidence="3">
    <location>
        <begin position="1"/>
        <end position="35"/>
    </location>
</feature>
<dbReference type="SUPFAM" id="SSF103473">
    <property type="entry name" value="MFS general substrate transporter"/>
    <property type="match status" value="1"/>
</dbReference>
<dbReference type="OrthoDB" id="197206at2759"/>
<feature type="region of interest" description="Disordered" evidence="3">
    <location>
        <begin position="1063"/>
        <end position="1121"/>
    </location>
</feature>
<feature type="region of interest" description="Disordered" evidence="3">
    <location>
        <begin position="361"/>
        <end position="387"/>
    </location>
</feature>
<dbReference type="Pfam" id="PF14161">
    <property type="entry name" value="FAM110_N"/>
    <property type="match status" value="1"/>
</dbReference>